<organism evidence="1 2">
    <name type="scientific">Candidatus Sulfuritelmatomonas gaucii</name>
    <dbReference type="NCBI Taxonomy" id="2043161"/>
    <lineage>
        <taxon>Bacteria</taxon>
        <taxon>Pseudomonadati</taxon>
        <taxon>Acidobacteriota</taxon>
        <taxon>Terriglobia</taxon>
        <taxon>Terriglobales</taxon>
        <taxon>Acidobacteriaceae</taxon>
        <taxon>Candidatus Sulfuritelmatomonas</taxon>
    </lineage>
</organism>
<dbReference type="AlphaFoldDB" id="A0A2N9LB42"/>
<protein>
    <submittedName>
        <fullName evidence="1">Uncharacterized protein</fullName>
    </submittedName>
</protein>
<evidence type="ECO:0000313" key="1">
    <source>
        <dbReference type="EMBL" id="SPE20264.1"/>
    </source>
</evidence>
<accession>A0A2N9LB42</accession>
<name>A0A2N9LB42_9BACT</name>
<gene>
    <name evidence="1" type="ORF">SBA5_290118</name>
</gene>
<sequence>MHLFRMRLIFALIASVTLVSVASTYFDVLAHRHVLREDLERRTKWMGVAAFEGGNGRVGARDL</sequence>
<proteinExistence type="predicted"/>
<evidence type="ECO:0000313" key="2">
    <source>
        <dbReference type="Proteomes" id="UP000239735"/>
    </source>
</evidence>
<reference evidence="2" key="1">
    <citation type="submission" date="2018-02" db="EMBL/GenBank/DDBJ databases">
        <authorList>
            <person name="Hausmann B."/>
        </authorList>
    </citation>
    <scope>NUCLEOTIDE SEQUENCE [LARGE SCALE GENOMIC DNA]</scope>
    <source>
        <strain evidence="2">Peat soil MAG SbA5</strain>
    </source>
</reference>
<dbReference type="Proteomes" id="UP000239735">
    <property type="component" value="Unassembled WGS sequence"/>
</dbReference>
<dbReference type="EMBL" id="OKRB01000085">
    <property type="protein sequence ID" value="SPE20264.1"/>
    <property type="molecule type" value="Genomic_DNA"/>
</dbReference>